<keyword evidence="2" id="KW-1185">Reference proteome</keyword>
<sequence length="113" mass="13042">MDAELEFYTRDSLCHCTETRVSEALIIQSCCSLEEHLQSQQNQQPYLLAVGRQKRKIDNFYVSIDKHLLPCQATRSIGAFDELFKAHFVFNVSYDAELQTSVPNLCWLQKAPQ</sequence>
<evidence type="ECO:0000313" key="2">
    <source>
        <dbReference type="Proteomes" id="UP001497482"/>
    </source>
</evidence>
<proteinExistence type="predicted"/>
<evidence type="ECO:0000313" key="1">
    <source>
        <dbReference type="EMBL" id="CAL1570304.1"/>
    </source>
</evidence>
<reference evidence="1 2" key="1">
    <citation type="submission" date="2024-04" db="EMBL/GenBank/DDBJ databases">
        <authorList>
            <person name="Waldvogel A.-M."/>
            <person name="Schoenle A."/>
        </authorList>
    </citation>
    <scope>NUCLEOTIDE SEQUENCE [LARGE SCALE GENOMIC DNA]</scope>
</reference>
<dbReference type="Proteomes" id="UP001497482">
    <property type="component" value="Chromosome 10"/>
</dbReference>
<protein>
    <submittedName>
        <fullName evidence="1">Uncharacterized protein</fullName>
    </submittedName>
</protein>
<dbReference type="AlphaFoldDB" id="A0AAV2J548"/>
<accession>A0AAV2J548</accession>
<dbReference type="EMBL" id="OZ035832">
    <property type="protein sequence ID" value="CAL1570304.1"/>
    <property type="molecule type" value="Genomic_DNA"/>
</dbReference>
<gene>
    <name evidence="1" type="ORF">KC01_LOCUS2625</name>
</gene>
<organism evidence="1 2">
    <name type="scientific">Knipowitschia caucasica</name>
    <name type="common">Caucasian dwarf goby</name>
    <name type="synonym">Pomatoschistus caucasicus</name>
    <dbReference type="NCBI Taxonomy" id="637954"/>
    <lineage>
        <taxon>Eukaryota</taxon>
        <taxon>Metazoa</taxon>
        <taxon>Chordata</taxon>
        <taxon>Craniata</taxon>
        <taxon>Vertebrata</taxon>
        <taxon>Euteleostomi</taxon>
        <taxon>Actinopterygii</taxon>
        <taxon>Neopterygii</taxon>
        <taxon>Teleostei</taxon>
        <taxon>Neoteleostei</taxon>
        <taxon>Acanthomorphata</taxon>
        <taxon>Gobiaria</taxon>
        <taxon>Gobiiformes</taxon>
        <taxon>Gobioidei</taxon>
        <taxon>Gobiidae</taxon>
        <taxon>Gobiinae</taxon>
        <taxon>Knipowitschia</taxon>
    </lineage>
</organism>
<name>A0AAV2J548_KNICA</name>